<sequence length="249" mass="28033">MEAWSRKIPQVQFLCVCVESRQVAISFHSMFFRSSNSNVVNGYIPSRNYMPVGYGQLGCSGFIVSDKDGKFLSKKTRAYLQFGEAAFDYVESLLAPHIVIDLTSEGDNNDDNNNGDEEKKEEDIVDDSKKVEMPASVGVTAMDDEHQECTDAFNQVIEHPTQETLKHLSEVLSCHFAHEEELMKQFSKRAKRRASSRHTTSNSNTNNSTSNSMSSFSALDSHIMDHKRILNILNEEVHRLNDSCGLQGK</sequence>
<dbReference type="InterPro" id="IPR035938">
    <property type="entry name" value="Hemerythrin-like_sf"/>
</dbReference>
<evidence type="ECO:0000256" key="4">
    <source>
        <dbReference type="SAM" id="MobiDB-lite"/>
    </source>
</evidence>
<feature type="compositionally biased region" description="Basic and acidic residues" evidence="4">
    <location>
        <begin position="116"/>
        <end position="127"/>
    </location>
</feature>
<feature type="compositionally biased region" description="Low complexity" evidence="4">
    <location>
        <begin position="197"/>
        <end position="215"/>
    </location>
</feature>
<name>A0A7S3Q4T5_9STRA</name>
<feature type="region of interest" description="Disordered" evidence="4">
    <location>
        <begin position="185"/>
        <end position="215"/>
    </location>
</feature>
<feature type="domain" description="Hemerythrin-like" evidence="5">
    <location>
        <begin position="138"/>
        <end position="186"/>
    </location>
</feature>
<protein>
    <recommendedName>
        <fullName evidence="5">Hemerythrin-like domain-containing protein</fullName>
    </recommendedName>
</protein>
<dbReference type="EMBL" id="HBIO01012988">
    <property type="protein sequence ID" value="CAE0465266.1"/>
    <property type="molecule type" value="Transcribed_RNA"/>
</dbReference>
<feature type="compositionally biased region" description="Basic residues" evidence="4">
    <location>
        <begin position="186"/>
        <end position="196"/>
    </location>
</feature>
<dbReference type="SUPFAM" id="SSF47188">
    <property type="entry name" value="Hemerythrin-like"/>
    <property type="match status" value="1"/>
</dbReference>
<evidence type="ECO:0000259" key="5">
    <source>
        <dbReference type="Pfam" id="PF01814"/>
    </source>
</evidence>
<dbReference type="Pfam" id="PF01814">
    <property type="entry name" value="Hemerythrin"/>
    <property type="match status" value="1"/>
</dbReference>
<dbReference type="InterPro" id="IPR012312">
    <property type="entry name" value="Hemerythrin-like"/>
</dbReference>
<dbReference type="GO" id="GO:0046872">
    <property type="term" value="F:metal ion binding"/>
    <property type="evidence" value="ECO:0007669"/>
    <property type="project" value="UniProtKB-KW"/>
</dbReference>
<feature type="region of interest" description="Disordered" evidence="4">
    <location>
        <begin position="104"/>
        <end position="127"/>
    </location>
</feature>
<proteinExistence type="inferred from homology"/>
<evidence type="ECO:0000313" key="6">
    <source>
        <dbReference type="EMBL" id="CAE0465266.1"/>
    </source>
</evidence>
<evidence type="ECO:0000256" key="1">
    <source>
        <dbReference type="ARBA" id="ARBA00010587"/>
    </source>
</evidence>
<accession>A0A7S3Q4T5</accession>
<gene>
    <name evidence="6" type="ORF">CDEB00056_LOCUS10107</name>
</gene>
<evidence type="ECO:0000256" key="3">
    <source>
        <dbReference type="ARBA" id="ARBA00023004"/>
    </source>
</evidence>
<organism evidence="6">
    <name type="scientific">Chaetoceros debilis</name>
    <dbReference type="NCBI Taxonomy" id="122233"/>
    <lineage>
        <taxon>Eukaryota</taxon>
        <taxon>Sar</taxon>
        <taxon>Stramenopiles</taxon>
        <taxon>Ochrophyta</taxon>
        <taxon>Bacillariophyta</taxon>
        <taxon>Coscinodiscophyceae</taxon>
        <taxon>Chaetocerotophycidae</taxon>
        <taxon>Chaetocerotales</taxon>
        <taxon>Chaetocerotaceae</taxon>
        <taxon>Chaetoceros</taxon>
    </lineage>
</organism>
<keyword evidence="2" id="KW-0479">Metal-binding</keyword>
<reference evidence="6" key="1">
    <citation type="submission" date="2021-01" db="EMBL/GenBank/DDBJ databases">
        <authorList>
            <person name="Corre E."/>
            <person name="Pelletier E."/>
            <person name="Niang G."/>
            <person name="Scheremetjew M."/>
            <person name="Finn R."/>
            <person name="Kale V."/>
            <person name="Holt S."/>
            <person name="Cochrane G."/>
            <person name="Meng A."/>
            <person name="Brown T."/>
            <person name="Cohen L."/>
        </authorList>
    </citation>
    <scope>NUCLEOTIDE SEQUENCE</scope>
    <source>
        <strain evidence="6">MM31A-1</strain>
    </source>
</reference>
<keyword evidence="3" id="KW-0408">Iron</keyword>
<comment type="similarity">
    <text evidence="1">Belongs to the hemerythrin family.</text>
</comment>
<dbReference type="AlphaFoldDB" id="A0A7S3Q4T5"/>
<dbReference type="Gene3D" id="1.20.120.50">
    <property type="entry name" value="Hemerythrin-like"/>
    <property type="match status" value="1"/>
</dbReference>
<evidence type="ECO:0000256" key="2">
    <source>
        <dbReference type="ARBA" id="ARBA00022723"/>
    </source>
</evidence>